<dbReference type="AlphaFoldDB" id="H2Y822"/>
<proteinExistence type="predicted"/>
<keyword evidence="2" id="KW-1185">Reference proteome</keyword>
<evidence type="ECO:0000313" key="2">
    <source>
        <dbReference type="Proteomes" id="UP000007875"/>
    </source>
</evidence>
<protein>
    <submittedName>
        <fullName evidence="1">Uncharacterized protein</fullName>
    </submittedName>
</protein>
<reference evidence="1" key="2">
    <citation type="submission" date="2025-08" db="UniProtKB">
        <authorList>
            <consortium name="Ensembl"/>
        </authorList>
    </citation>
    <scope>IDENTIFICATION</scope>
</reference>
<sequence>YFIDRNKSFLIVTIPKKWDFRPIEKFCYKKLLNDRYDQFFVEFLEEKFAKFNASVERESKSALLLHLAVVYFLAKLSELLLEGDRVAIQPLQ</sequence>
<reference evidence="2" key="1">
    <citation type="submission" date="2003-08" db="EMBL/GenBank/DDBJ databases">
        <authorList>
            <person name="Birren B."/>
            <person name="Nusbaum C."/>
            <person name="Abebe A."/>
            <person name="Abouelleil A."/>
            <person name="Adekoya E."/>
            <person name="Ait-zahra M."/>
            <person name="Allen N."/>
            <person name="Allen T."/>
            <person name="An P."/>
            <person name="Anderson M."/>
            <person name="Anderson S."/>
            <person name="Arachchi H."/>
            <person name="Armbruster J."/>
            <person name="Bachantsang P."/>
            <person name="Baldwin J."/>
            <person name="Barry A."/>
            <person name="Bayul T."/>
            <person name="Blitshsteyn B."/>
            <person name="Bloom T."/>
            <person name="Blye J."/>
            <person name="Boguslavskiy L."/>
            <person name="Borowsky M."/>
            <person name="Boukhgalter B."/>
            <person name="Brunache A."/>
            <person name="Butler J."/>
            <person name="Calixte N."/>
            <person name="Calvo S."/>
            <person name="Camarata J."/>
            <person name="Campo K."/>
            <person name="Chang J."/>
            <person name="Cheshatsang Y."/>
            <person name="Citroen M."/>
            <person name="Collymore A."/>
            <person name="Considine T."/>
            <person name="Cook A."/>
            <person name="Cooke P."/>
            <person name="Corum B."/>
            <person name="Cuomo C."/>
            <person name="David R."/>
            <person name="Dawoe T."/>
            <person name="Degray S."/>
            <person name="Dodge S."/>
            <person name="Dooley K."/>
            <person name="Dorje P."/>
            <person name="Dorjee K."/>
            <person name="Dorris L."/>
            <person name="Duffey N."/>
            <person name="Dupes A."/>
            <person name="Elkins T."/>
            <person name="Engels R."/>
            <person name="Erickson J."/>
            <person name="Farina A."/>
            <person name="Faro S."/>
            <person name="Ferreira P."/>
            <person name="Fischer H."/>
            <person name="Fitzgerald M."/>
            <person name="Foley K."/>
            <person name="Gage D."/>
            <person name="Galagan J."/>
            <person name="Gearin G."/>
            <person name="Gnerre S."/>
            <person name="Gnirke A."/>
            <person name="Goyette A."/>
            <person name="Graham J."/>
            <person name="Grandbois E."/>
            <person name="Gyaltsen K."/>
            <person name="Hafez N."/>
            <person name="Hagopian D."/>
            <person name="Hagos B."/>
            <person name="Hall J."/>
            <person name="Hatcher B."/>
            <person name="Heller A."/>
            <person name="Higgins H."/>
            <person name="Honan T."/>
            <person name="Horn A."/>
            <person name="Houde N."/>
            <person name="Hughes L."/>
            <person name="Hulme W."/>
            <person name="Husby E."/>
            <person name="Iliev I."/>
            <person name="Jaffe D."/>
            <person name="Jones C."/>
            <person name="Kamal M."/>
            <person name="Kamat A."/>
            <person name="Kamvysselis M."/>
            <person name="Karlsson E."/>
            <person name="Kells C."/>
            <person name="Kieu A."/>
            <person name="Kisner P."/>
            <person name="Kodira C."/>
            <person name="Kulbokas E."/>
            <person name="Labutti K."/>
            <person name="Lama D."/>
            <person name="Landers T."/>
            <person name="Leger J."/>
            <person name="Levine S."/>
            <person name="Lewis D."/>
            <person name="Lewis T."/>
            <person name="Lindblad-toh K."/>
            <person name="Liu X."/>
            <person name="Lokyitsang T."/>
            <person name="Lokyitsang Y."/>
            <person name="Lucien O."/>
            <person name="Lui A."/>
            <person name="Ma L.J."/>
            <person name="Mabbitt R."/>
            <person name="Macdonald J."/>
            <person name="Maclean C."/>
            <person name="Major J."/>
            <person name="Manning J."/>
            <person name="Marabella R."/>
            <person name="Maru K."/>
            <person name="Matthews C."/>
            <person name="Mauceli E."/>
            <person name="Mccarthy M."/>
            <person name="Mcdonough S."/>
            <person name="Mcghee T."/>
            <person name="Meldrim J."/>
            <person name="Meneus L."/>
            <person name="Mesirov J."/>
            <person name="Mihalev A."/>
            <person name="Mihova T."/>
            <person name="Mikkelsen T."/>
            <person name="Mlenga V."/>
            <person name="Moru K."/>
            <person name="Mozes J."/>
            <person name="Mulrain L."/>
            <person name="Munson G."/>
            <person name="Naylor J."/>
            <person name="Newes C."/>
            <person name="Nguyen C."/>
            <person name="Nguyen N."/>
            <person name="Nguyen T."/>
            <person name="Nicol R."/>
            <person name="Nielsen C."/>
            <person name="Nizzari M."/>
            <person name="Norbu C."/>
            <person name="Norbu N."/>
            <person name="O'donnell P."/>
            <person name="Okoawo O."/>
            <person name="O'leary S."/>
            <person name="Omotosho B."/>
            <person name="O'neill K."/>
            <person name="Osman S."/>
            <person name="Parker S."/>
            <person name="Perrin D."/>
            <person name="Phunkhang P."/>
            <person name="Piqani B."/>
            <person name="Purcell S."/>
            <person name="Rachupka T."/>
            <person name="Ramasamy U."/>
            <person name="Rameau R."/>
            <person name="Ray V."/>
            <person name="Raymond C."/>
            <person name="Retta R."/>
            <person name="Richardson S."/>
            <person name="Rise C."/>
            <person name="Rodriguez J."/>
            <person name="Rogers J."/>
            <person name="Rogov P."/>
            <person name="Rutman M."/>
            <person name="Schupbach R."/>
            <person name="Seaman C."/>
            <person name="Settipalli S."/>
            <person name="Sharpe T."/>
            <person name="Sheridan J."/>
            <person name="Sherpa N."/>
            <person name="Shi J."/>
            <person name="Smirnov S."/>
            <person name="Smith C."/>
            <person name="Sougnez C."/>
            <person name="Spencer B."/>
            <person name="Stalker J."/>
            <person name="Stange-thomann N."/>
            <person name="Stavropoulos S."/>
            <person name="Stetson K."/>
            <person name="Stone C."/>
            <person name="Stone S."/>
            <person name="Stubbs M."/>
            <person name="Talamas J."/>
            <person name="Tchuinga P."/>
            <person name="Tenzing P."/>
            <person name="Tesfaye S."/>
            <person name="Theodore J."/>
            <person name="Thoulutsang Y."/>
            <person name="Topham K."/>
            <person name="Towey S."/>
            <person name="Tsamla T."/>
            <person name="Tsomo N."/>
            <person name="Vallee D."/>
            <person name="Vassiliev H."/>
            <person name="Venkataraman V."/>
            <person name="Vinson J."/>
            <person name="Vo A."/>
            <person name="Wade C."/>
            <person name="Wang S."/>
            <person name="Wangchuk T."/>
            <person name="Wangdi T."/>
            <person name="Whittaker C."/>
            <person name="Wilkinson J."/>
            <person name="Wu Y."/>
            <person name="Wyman D."/>
            <person name="Yadav S."/>
            <person name="Yang S."/>
            <person name="Yang X."/>
            <person name="Yeager S."/>
            <person name="Yee E."/>
            <person name="Young G."/>
            <person name="Zainoun J."/>
            <person name="Zembeck L."/>
            <person name="Zimmer A."/>
            <person name="Zody M."/>
            <person name="Lander E."/>
        </authorList>
    </citation>
    <scope>NUCLEOTIDE SEQUENCE [LARGE SCALE GENOMIC DNA]</scope>
</reference>
<name>H2Y822_CIOSA</name>
<dbReference type="HOGENOM" id="CLU_2418647_0_0_1"/>
<accession>H2Y822</accession>
<organism evidence="1 2">
    <name type="scientific">Ciona savignyi</name>
    <name type="common">Pacific transparent sea squirt</name>
    <dbReference type="NCBI Taxonomy" id="51511"/>
    <lineage>
        <taxon>Eukaryota</taxon>
        <taxon>Metazoa</taxon>
        <taxon>Chordata</taxon>
        <taxon>Tunicata</taxon>
        <taxon>Ascidiacea</taxon>
        <taxon>Phlebobranchia</taxon>
        <taxon>Cionidae</taxon>
        <taxon>Ciona</taxon>
    </lineage>
</organism>
<reference evidence="1" key="3">
    <citation type="submission" date="2025-09" db="UniProtKB">
        <authorList>
            <consortium name="Ensembl"/>
        </authorList>
    </citation>
    <scope>IDENTIFICATION</scope>
</reference>
<dbReference type="Proteomes" id="UP000007875">
    <property type="component" value="Unassembled WGS sequence"/>
</dbReference>
<dbReference type="InParanoid" id="H2Y822"/>
<evidence type="ECO:0000313" key="1">
    <source>
        <dbReference type="Ensembl" id="ENSCSAVP00000001470.1"/>
    </source>
</evidence>
<dbReference type="Ensembl" id="ENSCSAVT00000001489.1">
    <property type="protein sequence ID" value="ENSCSAVP00000001470.1"/>
    <property type="gene ID" value="ENSCSAVG00000000838.1"/>
</dbReference>